<dbReference type="EMBL" id="QXIR01000002">
    <property type="protein sequence ID" value="RIW38418.1"/>
    <property type="molecule type" value="Genomic_DNA"/>
</dbReference>
<accession>A0A3A1R6F7</accession>
<name>A0A3A1R6F7_9BACI</name>
<feature type="domain" description="DUF4166" evidence="1">
    <location>
        <begin position="16"/>
        <end position="196"/>
    </location>
</feature>
<dbReference type="OrthoDB" id="2448833at2"/>
<dbReference type="AlphaFoldDB" id="A0A3A1R6F7"/>
<dbReference type="Proteomes" id="UP000265801">
    <property type="component" value="Unassembled WGS sequence"/>
</dbReference>
<dbReference type="InterPro" id="IPR025311">
    <property type="entry name" value="DUF4166"/>
</dbReference>
<evidence type="ECO:0000313" key="3">
    <source>
        <dbReference type="Proteomes" id="UP000265801"/>
    </source>
</evidence>
<sequence length="204" mass="23736">MTSIYERAMGPDFLKLHPRLQERYRFSTGHPFKGEGVMDEISGGNRFLKPLFFAGSRFNLFFPERGRNVPFTIENQVRIKEGTDIVEWNRSFFIKKKLRKFNAFMFLEDGEVIDYFGEPALLVSSLDFKAAQNGDLLISSKRQWLKAGKFRIPLPRLLYGSAAIRESFDETQLEFQIDVSVVNPLFGQLFYYRGYFKESSDNHG</sequence>
<gene>
    <name evidence="2" type="ORF">D3H55_02455</name>
</gene>
<reference evidence="2 3" key="1">
    <citation type="submission" date="2018-09" db="EMBL/GenBank/DDBJ databases">
        <title>Bacillus saliacetes sp. nov., isolated from Thai shrimp paste (Ka-pi).</title>
        <authorList>
            <person name="Daroonpunt R."/>
            <person name="Tanasupawat S."/>
            <person name="Yiamsombut S."/>
        </authorList>
    </citation>
    <scope>NUCLEOTIDE SEQUENCE [LARGE SCALE GENOMIC DNA]</scope>
    <source>
        <strain evidence="2 3">SKP7-4</strain>
    </source>
</reference>
<comment type="caution">
    <text evidence="2">The sequence shown here is derived from an EMBL/GenBank/DDBJ whole genome shotgun (WGS) entry which is preliminary data.</text>
</comment>
<dbReference type="RefSeq" id="WP_119545316.1">
    <property type="nucleotide sequence ID" value="NZ_QXIR01000002.1"/>
</dbReference>
<dbReference type="Pfam" id="PF13761">
    <property type="entry name" value="DUF4166"/>
    <property type="match status" value="1"/>
</dbReference>
<evidence type="ECO:0000259" key="1">
    <source>
        <dbReference type="Pfam" id="PF13761"/>
    </source>
</evidence>
<keyword evidence="3" id="KW-1185">Reference proteome</keyword>
<organism evidence="2 3">
    <name type="scientific">Bacillus salacetis</name>
    <dbReference type="NCBI Taxonomy" id="2315464"/>
    <lineage>
        <taxon>Bacteria</taxon>
        <taxon>Bacillati</taxon>
        <taxon>Bacillota</taxon>
        <taxon>Bacilli</taxon>
        <taxon>Bacillales</taxon>
        <taxon>Bacillaceae</taxon>
        <taxon>Bacillus</taxon>
    </lineage>
</organism>
<protein>
    <submittedName>
        <fullName evidence="2">DUF4166 domain-containing protein</fullName>
    </submittedName>
</protein>
<proteinExistence type="predicted"/>
<evidence type="ECO:0000313" key="2">
    <source>
        <dbReference type="EMBL" id="RIW38418.1"/>
    </source>
</evidence>